<gene>
    <name evidence="1" type="ORF">GCM10007420_18770</name>
</gene>
<dbReference type="Proteomes" id="UP000648722">
    <property type="component" value="Unassembled WGS sequence"/>
</dbReference>
<sequence length="131" mass="14954">MPAAPDSPDLIVEKFELEGANVFCARLIGINRVKDSLANAERLAERVVREERDAIILDYSQCKLEHKLEEFMKVGEVFARHMPVHVRMSYVYGPSNMMHAAYMTKMLFKAGFQARAFGNWDDAERFARGIA</sequence>
<keyword evidence="2" id="KW-1185">Reference proteome</keyword>
<name>A0ABQ1XTF8_9PROT</name>
<dbReference type="RefSeq" id="WP_188452324.1">
    <property type="nucleotide sequence ID" value="NZ_BMFS01000008.1"/>
</dbReference>
<proteinExistence type="predicted"/>
<protein>
    <recommendedName>
        <fullName evidence="3">STAS/SEC14 domain-containing protein</fullName>
    </recommendedName>
</protein>
<organism evidence="1 2">
    <name type="scientific">Glycocaulis albus</name>
    <dbReference type="NCBI Taxonomy" id="1382801"/>
    <lineage>
        <taxon>Bacteria</taxon>
        <taxon>Pseudomonadati</taxon>
        <taxon>Pseudomonadota</taxon>
        <taxon>Alphaproteobacteria</taxon>
        <taxon>Maricaulales</taxon>
        <taxon>Maricaulaceae</taxon>
        <taxon>Glycocaulis</taxon>
    </lineage>
</organism>
<dbReference type="EMBL" id="BMFS01000008">
    <property type="protein sequence ID" value="GGH02723.1"/>
    <property type="molecule type" value="Genomic_DNA"/>
</dbReference>
<accession>A0ABQ1XTF8</accession>
<reference evidence="2" key="1">
    <citation type="journal article" date="2019" name="Int. J. Syst. Evol. Microbiol.">
        <title>The Global Catalogue of Microorganisms (GCM) 10K type strain sequencing project: providing services to taxonomists for standard genome sequencing and annotation.</title>
        <authorList>
            <consortium name="The Broad Institute Genomics Platform"/>
            <consortium name="The Broad Institute Genome Sequencing Center for Infectious Disease"/>
            <person name="Wu L."/>
            <person name="Ma J."/>
        </authorList>
    </citation>
    <scope>NUCLEOTIDE SEQUENCE [LARGE SCALE GENOMIC DNA]</scope>
    <source>
        <strain evidence="2">CGMCC 1.12766</strain>
    </source>
</reference>
<evidence type="ECO:0000313" key="2">
    <source>
        <dbReference type="Proteomes" id="UP000648722"/>
    </source>
</evidence>
<evidence type="ECO:0000313" key="1">
    <source>
        <dbReference type="EMBL" id="GGH02723.1"/>
    </source>
</evidence>
<evidence type="ECO:0008006" key="3">
    <source>
        <dbReference type="Google" id="ProtNLM"/>
    </source>
</evidence>
<comment type="caution">
    <text evidence="1">The sequence shown here is derived from an EMBL/GenBank/DDBJ whole genome shotgun (WGS) entry which is preliminary data.</text>
</comment>